<feature type="domain" description="K+ potassium transporter C-terminal" evidence="1">
    <location>
        <begin position="2"/>
        <end position="173"/>
    </location>
</feature>
<gene>
    <name evidence="2" type="ORF">CRG98_039148</name>
</gene>
<protein>
    <recommendedName>
        <fullName evidence="1">K+ potassium transporter C-terminal domain-containing protein</fullName>
    </recommendedName>
</protein>
<dbReference type="GO" id="GO:0016020">
    <property type="term" value="C:membrane"/>
    <property type="evidence" value="ECO:0007669"/>
    <property type="project" value="InterPro"/>
</dbReference>
<dbReference type="Proteomes" id="UP000233551">
    <property type="component" value="Unassembled WGS sequence"/>
</dbReference>
<proteinExistence type="predicted"/>
<dbReference type="PANTHER" id="PTHR30540:SF117">
    <property type="entry name" value="POTASSIUM TRANSPORTER"/>
    <property type="match status" value="1"/>
</dbReference>
<evidence type="ECO:0000259" key="1">
    <source>
        <dbReference type="Pfam" id="PF22776"/>
    </source>
</evidence>
<accession>A0A2I0I902</accession>
<dbReference type="InterPro" id="IPR053952">
    <property type="entry name" value="K_trans_C"/>
</dbReference>
<dbReference type="Pfam" id="PF22776">
    <property type="entry name" value="K_trans_C"/>
    <property type="match status" value="1"/>
</dbReference>
<keyword evidence="3" id="KW-1185">Reference proteome</keyword>
<organism evidence="2 3">
    <name type="scientific">Punica granatum</name>
    <name type="common">Pomegranate</name>
    <dbReference type="NCBI Taxonomy" id="22663"/>
    <lineage>
        <taxon>Eukaryota</taxon>
        <taxon>Viridiplantae</taxon>
        <taxon>Streptophyta</taxon>
        <taxon>Embryophyta</taxon>
        <taxon>Tracheophyta</taxon>
        <taxon>Spermatophyta</taxon>
        <taxon>Magnoliopsida</taxon>
        <taxon>eudicotyledons</taxon>
        <taxon>Gunneridae</taxon>
        <taxon>Pentapetalae</taxon>
        <taxon>rosids</taxon>
        <taxon>malvids</taxon>
        <taxon>Myrtales</taxon>
        <taxon>Lythraceae</taxon>
        <taxon>Punica</taxon>
    </lineage>
</organism>
<dbReference type="PANTHER" id="PTHR30540">
    <property type="entry name" value="OSMOTIC STRESS POTASSIUM TRANSPORTER"/>
    <property type="match status" value="1"/>
</dbReference>
<name>A0A2I0I902_PUNGR</name>
<evidence type="ECO:0000313" key="2">
    <source>
        <dbReference type="EMBL" id="PKI40461.1"/>
    </source>
</evidence>
<dbReference type="InterPro" id="IPR003855">
    <property type="entry name" value="K+_transporter"/>
</dbReference>
<dbReference type="GO" id="GO:0015079">
    <property type="term" value="F:potassium ion transmembrane transporter activity"/>
    <property type="evidence" value="ECO:0007669"/>
    <property type="project" value="InterPro"/>
</dbReference>
<comment type="caution">
    <text evidence="2">The sequence shown here is derived from an EMBL/GenBank/DDBJ whole genome shotgun (WGS) entry which is preliminary data.</text>
</comment>
<dbReference type="AlphaFoldDB" id="A0A2I0I902"/>
<dbReference type="EMBL" id="PGOL01003547">
    <property type="protein sequence ID" value="PKI40461.1"/>
    <property type="molecule type" value="Genomic_DNA"/>
</dbReference>
<reference evidence="2 3" key="1">
    <citation type="submission" date="2017-11" db="EMBL/GenBank/DDBJ databases">
        <title>De-novo sequencing of pomegranate (Punica granatum L.) genome.</title>
        <authorList>
            <person name="Akparov Z."/>
            <person name="Amiraslanov A."/>
            <person name="Hajiyeva S."/>
            <person name="Abbasov M."/>
            <person name="Kaur K."/>
            <person name="Hamwieh A."/>
            <person name="Solovyev V."/>
            <person name="Salamov A."/>
            <person name="Braich B."/>
            <person name="Kosarev P."/>
            <person name="Mahmoud A."/>
            <person name="Hajiyev E."/>
            <person name="Babayeva S."/>
            <person name="Izzatullayeva V."/>
            <person name="Mammadov A."/>
            <person name="Mammadov A."/>
            <person name="Sharifova S."/>
            <person name="Ojaghi J."/>
            <person name="Eynullazada K."/>
            <person name="Bayramov B."/>
            <person name="Abdulazimova A."/>
            <person name="Shahmuradov I."/>
        </authorList>
    </citation>
    <scope>NUCLEOTIDE SEQUENCE [LARGE SCALE GENOMIC DNA]</scope>
    <source>
        <strain evidence="3">cv. AG2017</strain>
        <tissue evidence="2">Leaf</tissue>
    </source>
</reference>
<sequence length="174" mass="19911">MFTHYVANVPALHSVLVFVTIKSLPISHVSLQERFLFVRLEPHDLAIYRCVVRYGYRDVGMEHGVFEGLLVSQLKEFIEKVELDFDRHPTKAEPGDQDGIRRDRGLVDDALKNGGITYLMGESELVAVKGSTLADRVMINCLFAWLKSFVRQQDQVFMIPRKRLLKVGVTYEIS</sequence>
<evidence type="ECO:0000313" key="3">
    <source>
        <dbReference type="Proteomes" id="UP000233551"/>
    </source>
</evidence>